<keyword evidence="2" id="KW-1185">Reference proteome</keyword>
<dbReference type="Gramene" id="KQK92802">
    <property type="protein sequence ID" value="KQK92802"/>
    <property type="gene ID" value="SETIT_040672mg"/>
</dbReference>
<evidence type="ECO:0000313" key="2">
    <source>
        <dbReference type="Proteomes" id="UP000004995"/>
    </source>
</evidence>
<evidence type="ECO:0000313" key="1">
    <source>
        <dbReference type="EnsemblPlants" id="KQK92802"/>
    </source>
</evidence>
<dbReference type="InParanoid" id="K4AP24"/>
<reference evidence="2" key="1">
    <citation type="journal article" date="2012" name="Nat. Biotechnol.">
        <title>Reference genome sequence of the model plant Setaria.</title>
        <authorList>
            <person name="Bennetzen J.L."/>
            <person name="Schmutz J."/>
            <person name="Wang H."/>
            <person name="Percifield R."/>
            <person name="Hawkins J."/>
            <person name="Pontaroli A.C."/>
            <person name="Estep M."/>
            <person name="Feng L."/>
            <person name="Vaughn J.N."/>
            <person name="Grimwood J."/>
            <person name="Jenkins J."/>
            <person name="Barry K."/>
            <person name="Lindquist E."/>
            <person name="Hellsten U."/>
            <person name="Deshpande S."/>
            <person name="Wang X."/>
            <person name="Wu X."/>
            <person name="Mitros T."/>
            <person name="Triplett J."/>
            <person name="Yang X."/>
            <person name="Ye C.Y."/>
            <person name="Mauro-Herrera M."/>
            <person name="Wang L."/>
            <person name="Li P."/>
            <person name="Sharma M."/>
            <person name="Sharma R."/>
            <person name="Ronald P.C."/>
            <person name="Panaud O."/>
            <person name="Kellogg E.A."/>
            <person name="Brutnell T.P."/>
            <person name="Doust A.N."/>
            <person name="Tuskan G.A."/>
            <person name="Rokhsar D."/>
            <person name="Devos K.M."/>
        </authorList>
    </citation>
    <scope>NUCLEOTIDE SEQUENCE [LARGE SCALE GENOMIC DNA]</scope>
    <source>
        <strain evidence="2">cv. Yugu1</strain>
    </source>
</reference>
<proteinExistence type="predicted"/>
<dbReference type="Proteomes" id="UP000004995">
    <property type="component" value="Unassembled WGS sequence"/>
</dbReference>
<dbReference type="EMBL" id="AGNK02006138">
    <property type="status" value="NOT_ANNOTATED_CDS"/>
    <property type="molecule type" value="Genomic_DNA"/>
</dbReference>
<dbReference type="EnsemblPlants" id="KQK92802">
    <property type="protein sequence ID" value="KQK92802"/>
    <property type="gene ID" value="SETIT_040672mg"/>
</dbReference>
<dbReference type="HOGENOM" id="CLU_3225601_0_0_1"/>
<organism evidence="1 2">
    <name type="scientific">Setaria italica</name>
    <name type="common">Foxtail millet</name>
    <name type="synonym">Panicum italicum</name>
    <dbReference type="NCBI Taxonomy" id="4555"/>
    <lineage>
        <taxon>Eukaryota</taxon>
        <taxon>Viridiplantae</taxon>
        <taxon>Streptophyta</taxon>
        <taxon>Embryophyta</taxon>
        <taxon>Tracheophyta</taxon>
        <taxon>Spermatophyta</taxon>
        <taxon>Magnoliopsida</taxon>
        <taxon>Liliopsida</taxon>
        <taxon>Poales</taxon>
        <taxon>Poaceae</taxon>
        <taxon>PACMAD clade</taxon>
        <taxon>Panicoideae</taxon>
        <taxon>Panicodae</taxon>
        <taxon>Paniceae</taxon>
        <taxon>Cenchrinae</taxon>
        <taxon>Setaria</taxon>
    </lineage>
</organism>
<name>K4AP24_SETIT</name>
<dbReference type="AlphaFoldDB" id="K4AP24"/>
<protein>
    <submittedName>
        <fullName evidence="1">Uncharacterized protein</fullName>
    </submittedName>
</protein>
<accession>K4AP24</accession>
<reference evidence="1" key="2">
    <citation type="submission" date="2018-08" db="UniProtKB">
        <authorList>
            <consortium name="EnsemblPlants"/>
        </authorList>
    </citation>
    <scope>IDENTIFICATION</scope>
    <source>
        <strain evidence="1">Yugu1</strain>
    </source>
</reference>
<sequence length="44" mass="4691">MSFLGRSDSGRSSTENLDLVGSIDGRRSGLDVFNSHLATCVECT</sequence>